<feature type="active site" evidence="5">
    <location>
        <position position="165"/>
    </location>
</feature>
<dbReference type="GO" id="GO:0004252">
    <property type="term" value="F:serine-type endopeptidase activity"/>
    <property type="evidence" value="ECO:0007669"/>
    <property type="project" value="InterPro"/>
</dbReference>
<dbReference type="GO" id="GO:0016020">
    <property type="term" value="C:membrane"/>
    <property type="evidence" value="ECO:0007669"/>
    <property type="project" value="UniProtKB-SubCell"/>
</dbReference>
<dbReference type="RefSeq" id="WP_301622201.1">
    <property type="nucleotide sequence ID" value="NZ_JAOSKY010000007.1"/>
</dbReference>
<evidence type="ECO:0000256" key="3">
    <source>
        <dbReference type="ARBA" id="ARBA00019232"/>
    </source>
</evidence>
<proteinExistence type="inferred from homology"/>
<comment type="catalytic activity">
    <reaction evidence="1 6">
        <text>Cleavage of hydrophobic, N-terminal signal or leader sequences from secreted and periplasmic proteins.</text>
        <dbReference type="EC" id="3.4.21.89"/>
    </reaction>
</comment>
<dbReference type="Gene3D" id="2.10.109.10">
    <property type="entry name" value="Umud Fragment, subunit A"/>
    <property type="match status" value="1"/>
</dbReference>
<keyword evidence="4 6" id="KW-0378">Hydrolase</keyword>
<reference evidence="8" key="1">
    <citation type="submission" date="2022-09" db="EMBL/GenBank/DDBJ databases">
        <authorList>
            <person name="Cesa-Luna C."/>
            <person name="Girard L."/>
            <person name="Lood C."/>
            <person name="Hofte M."/>
            <person name="De Mot R."/>
        </authorList>
    </citation>
    <scope>NUCLEOTIDE SEQUENCE</scope>
    <source>
        <strain evidence="8">B1M3-32</strain>
    </source>
</reference>
<dbReference type="GO" id="GO:0009003">
    <property type="term" value="F:signal peptidase activity"/>
    <property type="evidence" value="ECO:0007669"/>
    <property type="project" value="UniProtKB-EC"/>
</dbReference>
<evidence type="ECO:0000256" key="5">
    <source>
        <dbReference type="PIRSR" id="PIRSR600223-1"/>
    </source>
</evidence>
<protein>
    <recommendedName>
        <fullName evidence="3 6">Signal peptidase I</fullName>
        <ecNumber evidence="2 6">3.4.21.89</ecNumber>
    </recommendedName>
</protein>
<dbReference type="InterPro" id="IPR000223">
    <property type="entry name" value="Pept_S26A_signal_pept_1"/>
</dbReference>
<comment type="caution">
    <text evidence="8">The sequence shown here is derived from an EMBL/GenBank/DDBJ whole genome shotgun (WGS) entry which is preliminary data.</text>
</comment>
<dbReference type="EMBL" id="JAOSKY010000007">
    <property type="protein sequence ID" value="MCU7248937.1"/>
    <property type="molecule type" value="Genomic_DNA"/>
</dbReference>
<evidence type="ECO:0000313" key="8">
    <source>
        <dbReference type="EMBL" id="MCU7248937.1"/>
    </source>
</evidence>
<dbReference type="InterPro" id="IPR036286">
    <property type="entry name" value="LexA/Signal_pep-like_sf"/>
</dbReference>
<evidence type="ECO:0000313" key="9">
    <source>
        <dbReference type="Proteomes" id="UP001139955"/>
    </source>
</evidence>
<feature type="domain" description="Peptidase S26" evidence="7">
    <location>
        <begin position="101"/>
        <end position="249"/>
    </location>
</feature>
<dbReference type="AlphaFoldDB" id="A0A9X2XI48"/>
<keyword evidence="6" id="KW-0472">Membrane</keyword>
<dbReference type="InterPro" id="IPR019757">
    <property type="entry name" value="Pept_S26A_signal_pept_1_Lys-AS"/>
</dbReference>
<dbReference type="InterPro" id="IPR019533">
    <property type="entry name" value="Peptidase_S26"/>
</dbReference>
<dbReference type="PRINTS" id="PR00727">
    <property type="entry name" value="LEADERPTASE"/>
</dbReference>
<accession>A0A9X2XI48</accession>
<evidence type="ECO:0000256" key="6">
    <source>
        <dbReference type="RuleBase" id="RU362042"/>
    </source>
</evidence>
<evidence type="ECO:0000256" key="1">
    <source>
        <dbReference type="ARBA" id="ARBA00000677"/>
    </source>
</evidence>
<evidence type="ECO:0000259" key="7">
    <source>
        <dbReference type="Pfam" id="PF10502"/>
    </source>
</evidence>
<keyword evidence="6" id="KW-0812">Transmembrane</keyword>
<organism evidence="8 9">
    <name type="scientific">Pseudomonas koreensis</name>
    <dbReference type="NCBI Taxonomy" id="198620"/>
    <lineage>
        <taxon>Bacteria</taxon>
        <taxon>Pseudomonadati</taxon>
        <taxon>Pseudomonadota</taxon>
        <taxon>Gammaproteobacteria</taxon>
        <taxon>Pseudomonadales</taxon>
        <taxon>Pseudomonadaceae</taxon>
        <taxon>Pseudomonas</taxon>
    </lineage>
</organism>
<dbReference type="PROSITE" id="PS00760">
    <property type="entry name" value="SPASE_I_2"/>
    <property type="match status" value="1"/>
</dbReference>
<dbReference type="EC" id="3.4.21.89" evidence="2 6"/>
<dbReference type="NCBIfam" id="TIGR02227">
    <property type="entry name" value="sigpep_I_bact"/>
    <property type="match status" value="1"/>
</dbReference>
<dbReference type="Proteomes" id="UP001139955">
    <property type="component" value="Unassembled WGS sequence"/>
</dbReference>
<dbReference type="PANTHER" id="PTHR43390:SF14">
    <property type="entry name" value="SIGNAL PEPTIDASE I"/>
    <property type="match status" value="1"/>
</dbReference>
<dbReference type="Pfam" id="PF10502">
    <property type="entry name" value="Peptidase_S26"/>
    <property type="match status" value="1"/>
</dbReference>
<gene>
    <name evidence="8" type="primary">lepB</name>
    <name evidence="8" type="ORF">OC940_14090</name>
</gene>
<feature type="transmembrane region" description="Helical" evidence="6">
    <location>
        <begin position="32"/>
        <end position="51"/>
    </location>
</feature>
<reference evidence="8" key="2">
    <citation type="journal article" date="2023" name="mSystems">
        <title>Charting the Lipopeptidome of Nonpathogenic Pseudomonas.</title>
        <authorList>
            <person name="Cesa-Luna C."/>
            <person name="Geudens N."/>
            <person name="Girard L."/>
            <person name="De Roo V."/>
            <person name="Maklad H.R."/>
            <person name="Martins J.C."/>
            <person name="Hofte M."/>
            <person name="De Mot R."/>
        </authorList>
    </citation>
    <scope>NUCLEOTIDE SEQUENCE</scope>
    <source>
        <strain evidence="8">B1M3-32</strain>
    </source>
</reference>
<comment type="similarity">
    <text evidence="6">Belongs to the peptidase S26 family.</text>
</comment>
<dbReference type="SUPFAM" id="SSF51306">
    <property type="entry name" value="LexA/Signal peptidase"/>
    <property type="match status" value="1"/>
</dbReference>
<evidence type="ECO:0000256" key="2">
    <source>
        <dbReference type="ARBA" id="ARBA00013208"/>
    </source>
</evidence>
<keyword evidence="6" id="KW-0645">Protease</keyword>
<dbReference type="GO" id="GO:0006465">
    <property type="term" value="P:signal peptide processing"/>
    <property type="evidence" value="ECO:0007669"/>
    <property type="project" value="InterPro"/>
</dbReference>
<comment type="subcellular location">
    <subcellularLocation>
        <location evidence="6">Membrane</location>
        <topology evidence="6">Multi-pass membrane protein</topology>
    </subcellularLocation>
</comment>
<feature type="transmembrane region" description="Helical" evidence="6">
    <location>
        <begin position="6"/>
        <end position="25"/>
    </location>
</feature>
<dbReference type="CDD" id="cd06530">
    <property type="entry name" value="S26_SPase_I"/>
    <property type="match status" value="1"/>
</dbReference>
<sequence>MKLQKNPLQAFVMSCLVAGWGLVYVGRIKWALRVAAFLYLGGIALGAFGLIASPKGLYAFAGFVILVKLVSGIAAARLARHGNADVAMPGTRFHVLYVLALAIVTLVLLVPLRTPLLGYKNYFIPSGSMSPTLSIGDYVVSDIRPGEIKVGDIVVYVWNGTEAVKRVAGVPGDVVQISDGNLINNGDSLGLFYAPADRVKKDYSLTLAPLKVEPNHVYLLGDNRDVSNDSRFMGQVDLKDIRGRITGIWFSNERSRIGTTFPRIDRDAKDH</sequence>
<dbReference type="PANTHER" id="PTHR43390">
    <property type="entry name" value="SIGNAL PEPTIDASE I"/>
    <property type="match status" value="1"/>
</dbReference>
<keyword evidence="9" id="KW-1185">Reference proteome</keyword>
<feature type="transmembrane region" description="Helical" evidence="6">
    <location>
        <begin position="57"/>
        <end position="79"/>
    </location>
</feature>
<feature type="transmembrane region" description="Helical" evidence="6">
    <location>
        <begin position="91"/>
        <end position="112"/>
    </location>
</feature>
<evidence type="ECO:0000256" key="4">
    <source>
        <dbReference type="ARBA" id="ARBA00022801"/>
    </source>
</evidence>
<name>A0A9X2XI48_9PSED</name>
<keyword evidence="6" id="KW-1133">Transmembrane helix</keyword>
<feature type="active site" evidence="5">
    <location>
        <position position="128"/>
    </location>
</feature>